<dbReference type="SUPFAM" id="SSF55545">
    <property type="entry name" value="beta-N-acetylhexosaminidase-like domain"/>
    <property type="match status" value="1"/>
</dbReference>
<dbReference type="RefSeq" id="WP_172276732.1">
    <property type="nucleotide sequence ID" value="NZ_CASGMU010000017.1"/>
</dbReference>
<dbReference type="Gene3D" id="3.20.20.520">
    <property type="entry name" value="Glycosyl hydrolase family 115"/>
    <property type="match status" value="1"/>
</dbReference>
<dbReference type="Gene3D" id="3.30.379.10">
    <property type="entry name" value="Chitobiase/beta-hexosaminidase domain 2-like"/>
    <property type="match status" value="1"/>
</dbReference>
<dbReference type="InterPro" id="IPR042301">
    <property type="entry name" value="GH115_sf"/>
</dbReference>
<organism evidence="3 4">
    <name type="scientific">Xylanibacter muris</name>
    <dbReference type="NCBI Taxonomy" id="2736290"/>
    <lineage>
        <taxon>Bacteria</taxon>
        <taxon>Pseudomonadati</taxon>
        <taxon>Bacteroidota</taxon>
        <taxon>Bacteroidia</taxon>
        <taxon>Bacteroidales</taxon>
        <taxon>Prevotellaceae</taxon>
        <taxon>Xylanibacter</taxon>
    </lineage>
</organism>
<protein>
    <recommendedName>
        <fullName evidence="2">Gylcosyl hydrolase 115 C-terminal domain-containing protein</fullName>
    </recommendedName>
</protein>
<dbReference type="InterPro" id="IPR031924">
    <property type="entry name" value="GH115"/>
</dbReference>
<dbReference type="PANTHER" id="PTHR37842:SF2">
    <property type="entry name" value="GYLCOSYL HYDROLASE 115 C-TERMINAL DOMAIN-CONTAINING PROTEIN"/>
    <property type="match status" value="1"/>
</dbReference>
<dbReference type="PANTHER" id="PTHR37842">
    <property type="match status" value="1"/>
</dbReference>
<reference evidence="3 4" key="1">
    <citation type="submission" date="2020-05" db="EMBL/GenBank/DDBJ databases">
        <title>Distinct polysaccharide utilization as determinants for interspecies competition between intestinal Prevotella spp.</title>
        <authorList>
            <person name="Galvez E.J.C."/>
            <person name="Iljazovic A."/>
            <person name="Strowig T."/>
        </authorList>
    </citation>
    <scope>NUCLEOTIDE SEQUENCE [LARGE SCALE GENOMIC DNA]</scope>
    <source>
        <strain evidence="3 4">PMUR</strain>
    </source>
</reference>
<keyword evidence="1" id="KW-0378">Hydrolase</keyword>
<dbReference type="Proteomes" id="UP000714420">
    <property type="component" value="Unassembled WGS sequence"/>
</dbReference>
<proteinExistence type="predicted"/>
<evidence type="ECO:0000313" key="3">
    <source>
        <dbReference type="EMBL" id="NPD92973.1"/>
    </source>
</evidence>
<evidence type="ECO:0000256" key="1">
    <source>
        <dbReference type="ARBA" id="ARBA00022801"/>
    </source>
</evidence>
<dbReference type="Pfam" id="PF17829">
    <property type="entry name" value="GH115_C"/>
    <property type="match status" value="1"/>
</dbReference>
<accession>A0ABX2AP37</accession>
<evidence type="ECO:0000259" key="2">
    <source>
        <dbReference type="Pfam" id="PF17829"/>
    </source>
</evidence>
<dbReference type="Gene3D" id="2.60.120.1620">
    <property type="match status" value="1"/>
</dbReference>
<dbReference type="EMBL" id="JABKKF010000013">
    <property type="protein sequence ID" value="NPD92973.1"/>
    <property type="molecule type" value="Genomic_DNA"/>
</dbReference>
<dbReference type="Gene3D" id="1.20.58.2150">
    <property type="match status" value="1"/>
</dbReference>
<evidence type="ECO:0000313" key="4">
    <source>
        <dbReference type="Proteomes" id="UP000714420"/>
    </source>
</evidence>
<keyword evidence="4" id="KW-1185">Reference proteome</keyword>
<comment type="caution">
    <text evidence="3">The sequence shown here is derived from an EMBL/GenBank/DDBJ whole genome shotgun (WGS) entry which is preliminary data.</text>
</comment>
<dbReference type="InterPro" id="IPR041437">
    <property type="entry name" value="GH115_C"/>
</dbReference>
<feature type="domain" description="Gylcosyl hydrolase 115 C-terminal" evidence="2">
    <location>
        <begin position="722"/>
        <end position="837"/>
    </location>
</feature>
<gene>
    <name evidence="3" type="ORF">HPS56_11600</name>
</gene>
<dbReference type="InterPro" id="IPR029018">
    <property type="entry name" value="Hex-like_dom2"/>
</dbReference>
<name>A0ABX2AP37_9BACT</name>
<dbReference type="Pfam" id="PF15979">
    <property type="entry name" value="Glyco_hydro_115"/>
    <property type="match status" value="1"/>
</dbReference>
<sequence>MRVKLFLFAVLLPVCTVIGRTFRIDNAVICHDKNEPVAVLKAISGLQDDVWRVTGARPEITTGKCKGLRVVVGTYGVSRQIASLVKSGVLKEKDLKGRWESYVITVTDEKNPCLVIAGSDRRGTAYGIYEISRQIGVSPWYWWADVPVPHKNTATVDFDYYASTEPSVKYRGIFINDEDWGMKPWAAANYEKELGDIGPRTYARVCELLLRLKGNMLAPAMHSCTGAFYSHPESKLVADSFGIIITTSHCEPLLLNNAAKSEWDSKRDGEWNYKTNKDAIVGKWEARLGEASQFENIYTLAMRGVHDEGMRGNLPMNERVPLIQQVISDQREMIGRHTGKSILDVPQIFVPYKETMDIYENGLRVPDDVTLVWVDDNYGYMKRVSDENERKRSGRAGVYYHLSYLGAPHDYLWLNTTAPVLMYEELKKSYDTGADRYWLLNVGDIKPMEMGMQTFFDMAWDFSSFNIDNVNNHQAEMLAGIFGGRYKEEFQEILDGYYRLAWIRKPEYMGFEYEWDDAAHTGLRDTEFSFVNYNDAQKRLADYESLSDRVEVIARSLPDGNTSVRESFFQFLQYPVQAAYQMNRKFIMAQLNHEQHSAGNLAEANWAARAMEQAYDSIKALNLRYNTMLGGKWKGMMAVPPGYTALYHKKPDVVYTDGAGEIYPGDLFKICNEKMELRDCHVVDLSRYSKAMDDVRIIKGIGYDWQVLQLGEPCKTSGNKKSEHLFAAEYTFPKVDRDSVDVIIYTVPFWPLHAGRGNAISVSVDGGEKQIFDNKFAEYSRGWKDQVMRNGAECRMRFAVDKDRFSHTLSFFAGDSGQMIQRVIIDWGGLKQSYIGPSVK</sequence>